<evidence type="ECO:0000313" key="4">
    <source>
        <dbReference type="Proteomes" id="UP000823388"/>
    </source>
</evidence>
<feature type="compositionally biased region" description="Basic residues" evidence="1">
    <location>
        <begin position="587"/>
        <end position="596"/>
    </location>
</feature>
<dbReference type="EMBL" id="CM029050">
    <property type="protein sequence ID" value="KAG2567473.1"/>
    <property type="molecule type" value="Genomic_DNA"/>
</dbReference>
<organism evidence="3 4">
    <name type="scientific">Panicum virgatum</name>
    <name type="common">Blackwell switchgrass</name>
    <dbReference type="NCBI Taxonomy" id="38727"/>
    <lineage>
        <taxon>Eukaryota</taxon>
        <taxon>Viridiplantae</taxon>
        <taxon>Streptophyta</taxon>
        <taxon>Embryophyta</taxon>
        <taxon>Tracheophyta</taxon>
        <taxon>Spermatophyta</taxon>
        <taxon>Magnoliopsida</taxon>
        <taxon>Liliopsida</taxon>
        <taxon>Poales</taxon>
        <taxon>Poaceae</taxon>
        <taxon>PACMAD clade</taxon>
        <taxon>Panicoideae</taxon>
        <taxon>Panicodae</taxon>
        <taxon>Paniceae</taxon>
        <taxon>Panicinae</taxon>
        <taxon>Panicum</taxon>
        <taxon>Panicum sect. Hiantes</taxon>
    </lineage>
</organism>
<evidence type="ECO:0000256" key="2">
    <source>
        <dbReference type="SAM" id="SignalP"/>
    </source>
</evidence>
<feature type="compositionally biased region" description="Basic and acidic residues" evidence="1">
    <location>
        <begin position="444"/>
        <end position="455"/>
    </location>
</feature>
<keyword evidence="4" id="KW-1185">Reference proteome</keyword>
<feature type="compositionally biased region" description="Gly residues" evidence="1">
    <location>
        <begin position="415"/>
        <end position="426"/>
    </location>
</feature>
<feature type="signal peptide" evidence="2">
    <location>
        <begin position="1"/>
        <end position="22"/>
    </location>
</feature>
<feature type="compositionally biased region" description="Low complexity" evidence="1">
    <location>
        <begin position="567"/>
        <end position="581"/>
    </location>
</feature>
<name>A0A8T0PZX3_PANVG</name>
<keyword evidence="2" id="KW-0732">Signal</keyword>
<dbReference type="Proteomes" id="UP000823388">
    <property type="component" value="Chromosome 7N"/>
</dbReference>
<evidence type="ECO:0000256" key="1">
    <source>
        <dbReference type="SAM" id="MobiDB-lite"/>
    </source>
</evidence>
<feature type="region of interest" description="Disordered" evidence="1">
    <location>
        <begin position="178"/>
        <end position="236"/>
    </location>
</feature>
<evidence type="ECO:0000313" key="3">
    <source>
        <dbReference type="EMBL" id="KAG2567473.1"/>
    </source>
</evidence>
<feature type="region of interest" description="Disordered" evidence="1">
    <location>
        <begin position="370"/>
        <end position="510"/>
    </location>
</feature>
<gene>
    <name evidence="3" type="ORF">PVAP13_7NG358024</name>
</gene>
<feature type="region of interest" description="Disordered" evidence="1">
    <location>
        <begin position="539"/>
        <end position="663"/>
    </location>
</feature>
<comment type="caution">
    <text evidence="3">The sequence shown here is derived from an EMBL/GenBank/DDBJ whole genome shotgun (WGS) entry which is preliminary data.</text>
</comment>
<protein>
    <submittedName>
        <fullName evidence="3">Uncharacterized protein</fullName>
    </submittedName>
</protein>
<reference evidence="3" key="1">
    <citation type="submission" date="2020-05" db="EMBL/GenBank/DDBJ databases">
        <title>WGS assembly of Panicum virgatum.</title>
        <authorList>
            <person name="Lovell J.T."/>
            <person name="Jenkins J."/>
            <person name="Shu S."/>
            <person name="Juenger T.E."/>
            <person name="Schmutz J."/>
        </authorList>
    </citation>
    <scope>NUCLEOTIDE SEQUENCE</scope>
    <source>
        <strain evidence="3">AP13</strain>
    </source>
</reference>
<accession>A0A8T0PZX3</accession>
<sequence>MMWHLFLTWLSLWHSYVSLATGNYQNTPYLLFLPATTRPHASAPPASMSAAAAALCPRGPPHGVVPAAASPVSSGLPVDGAPAAQASLPPTAAGGHAVRGGRSDEAVALAGGRGAVVRAGGRGAAKAKAEWHGLGERAGWGARRLLLRALPPPRPRLLPCSGQSSAAVHLAAARADSVAAPSAQCGRSSAAPRAELGRGPRRALRATAPSPALHSLSCSSATRPAPTAPSRGGAAEARALAARWRLHGSGGSELASPSHSLSLLREQRRLSSMVAGDELLIRPPRSAGSSSTRCVGSTASSSSAPVRAAAPAMAAAARLHLAMAELCAPLRVARRRRAGSGRRAWPSPARGPSSQLRHAWRCAWPPAACGPASQLRRGPRPAREPAPPPARGGEEGEGPPWPRREERRVRAAPGAGDGGARSGTGERGCEERRRRGRAPGEQGVRGERQKREERWWPTCVSDGWRCCPRSPQSGGAVGPPPSDRDEDGRRRRPSASRGPPPPRECQGAAAALARAGAAAPCSAAAARWVGGTRAPPLRVARHRESVTAHAAAAAAGAHKHGARTSYTTAQVSVTSQAAAAASEDKHGARRHAHAHAQRPGEGHGCLPPNARRRRQGRGPGLPNRAGEGHACVPPKARRRQGRASGLLLGARRRRRPPTRALFS</sequence>
<proteinExistence type="predicted"/>
<dbReference type="AlphaFoldDB" id="A0A8T0PZX3"/>
<feature type="chain" id="PRO_5035717071" evidence="2">
    <location>
        <begin position="23"/>
        <end position="663"/>
    </location>
</feature>